<dbReference type="STRING" id="1194090.SAMN05443144_12222"/>
<protein>
    <submittedName>
        <fullName evidence="2">Opacity protein</fullName>
    </submittedName>
</protein>
<organism evidence="2 3">
    <name type="scientific">Fodinibius roseus</name>
    <dbReference type="NCBI Taxonomy" id="1194090"/>
    <lineage>
        <taxon>Bacteria</taxon>
        <taxon>Pseudomonadati</taxon>
        <taxon>Balneolota</taxon>
        <taxon>Balneolia</taxon>
        <taxon>Balneolales</taxon>
        <taxon>Balneolaceae</taxon>
        <taxon>Fodinibius</taxon>
    </lineage>
</organism>
<dbReference type="SUPFAM" id="SSF56925">
    <property type="entry name" value="OMPA-like"/>
    <property type="match status" value="1"/>
</dbReference>
<keyword evidence="1" id="KW-0732">Signal</keyword>
<sequence length="192" mass="20733">MKVKKILLGFATLALLLSAVPQTSSAQWSLGASYEIRNEEPKNGFGVRLERDILQKLPLVNLGLRGHFSYFNDENQITSDGATYSTEITNYDFGLAAVGGISAGLVAPYVGLGLGSETADLNFKDGDNLPEGEGSDSNLYWNGFVGAKLSPVPAIKPFVEYRVRSSKEFSDLNRDAIDTSTGRFIIGLSLAF</sequence>
<accession>A0A1M5I4M2</accession>
<evidence type="ECO:0000313" key="2">
    <source>
        <dbReference type="EMBL" id="SHG23201.1"/>
    </source>
</evidence>
<dbReference type="InterPro" id="IPR011250">
    <property type="entry name" value="OMP/PagP_B-barrel"/>
</dbReference>
<evidence type="ECO:0000256" key="1">
    <source>
        <dbReference type="SAM" id="SignalP"/>
    </source>
</evidence>
<name>A0A1M5I4M2_9BACT</name>
<dbReference type="RefSeq" id="WP_073067239.1">
    <property type="nucleotide sequence ID" value="NZ_FQUS01000022.1"/>
</dbReference>
<feature type="chain" id="PRO_5012454643" evidence="1">
    <location>
        <begin position="27"/>
        <end position="192"/>
    </location>
</feature>
<dbReference type="Proteomes" id="UP000184041">
    <property type="component" value="Unassembled WGS sequence"/>
</dbReference>
<reference evidence="2 3" key="1">
    <citation type="submission" date="2016-11" db="EMBL/GenBank/DDBJ databases">
        <authorList>
            <person name="Jaros S."/>
            <person name="Januszkiewicz K."/>
            <person name="Wedrychowicz H."/>
        </authorList>
    </citation>
    <scope>NUCLEOTIDE SEQUENCE [LARGE SCALE GENOMIC DNA]</scope>
    <source>
        <strain evidence="2 3">DSM 21986</strain>
    </source>
</reference>
<evidence type="ECO:0000313" key="3">
    <source>
        <dbReference type="Proteomes" id="UP000184041"/>
    </source>
</evidence>
<dbReference type="AlphaFoldDB" id="A0A1M5I4M2"/>
<dbReference type="EMBL" id="FQUS01000022">
    <property type="protein sequence ID" value="SHG23201.1"/>
    <property type="molecule type" value="Genomic_DNA"/>
</dbReference>
<gene>
    <name evidence="2" type="ORF">SAMN05443144_12222</name>
</gene>
<dbReference type="OrthoDB" id="1524249at2"/>
<dbReference type="Gene3D" id="2.40.160.20">
    <property type="match status" value="1"/>
</dbReference>
<feature type="signal peptide" evidence="1">
    <location>
        <begin position="1"/>
        <end position="26"/>
    </location>
</feature>
<keyword evidence="3" id="KW-1185">Reference proteome</keyword>
<proteinExistence type="predicted"/>